<evidence type="ECO:0000313" key="2">
    <source>
        <dbReference type="EMBL" id="RED97970.1"/>
    </source>
</evidence>
<reference evidence="2 3" key="1">
    <citation type="submission" date="2018-07" db="EMBL/GenBank/DDBJ databases">
        <title>Genomic Encyclopedia of Type Strains, Phase IV (KMG-IV): sequencing the most valuable type-strain genomes for metagenomic binning, comparative biology and taxonomic classification.</title>
        <authorList>
            <person name="Goeker M."/>
        </authorList>
    </citation>
    <scope>NUCLEOTIDE SEQUENCE [LARGE SCALE GENOMIC DNA]</scope>
    <source>
        <strain evidence="2 3">DSM 4134</strain>
    </source>
</reference>
<evidence type="ECO:0000256" key="1">
    <source>
        <dbReference type="SAM" id="SignalP"/>
    </source>
</evidence>
<feature type="chain" id="PRO_5017643158" description="Alpha/beta hydrolase family protein" evidence="1">
    <location>
        <begin position="20"/>
        <end position="313"/>
    </location>
</feature>
<gene>
    <name evidence="2" type="ORF">C7460_111111</name>
</gene>
<comment type="caution">
    <text evidence="2">The sequence shown here is derived from an EMBL/GenBank/DDBJ whole genome shotgun (WGS) entry which is preliminary data.</text>
</comment>
<feature type="signal peptide" evidence="1">
    <location>
        <begin position="1"/>
        <end position="19"/>
    </location>
</feature>
<dbReference type="Gene3D" id="3.40.50.1820">
    <property type="entry name" value="alpha/beta hydrolase"/>
    <property type="match status" value="1"/>
</dbReference>
<proteinExistence type="predicted"/>
<protein>
    <recommendedName>
        <fullName evidence="4">Alpha/beta hydrolase family protein</fullName>
    </recommendedName>
</protein>
<accession>A0A3D9L4W7</accession>
<dbReference type="AlphaFoldDB" id="A0A3D9L4W7"/>
<organism evidence="2 3">
    <name type="scientific">Marinoscillum furvescens DSM 4134</name>
    <dbReference type="NCBI Taxonomy" id="1122208"/>
    <lineage>
        <taxon>Bacteria</taxon>
        <taxon>Pseudomonadati</taxon>
        <taxon>Bacteroidota</taxon>
        <taxon>Cytophagia</taxon>
        <taxon>Cytophagales</taxon>
        <taxon>Reichenbachiellaceae</taxon>
        <taxon>Marinoscillum</taxon>
    </lineage>
</organism>
<dbReference type="RefSeq" id="WP_147302943.1">
    <property type="nucleotide sequence ID" value="NZ_QREG01000011.1"/>
</dbReference>
<dbReference type="OrthoDB" id="1095982at2"/>
<dbReference type="SUPFAM" id="SSF53474">
    <property type="entry name" value="alpha/beta-Hydrolases"/>
    <property type="match status" value="1"/>
</dbReference>
<evidence type="ECO:0000313" key="3">
    <source>
        <dbReference type="Proteomes" id="UP000256779"/>
    </source>
</evidence>
<dbReference type="Proteomes" id="UP000256779">
    <property type="component" value="Unassembled WGS sequence"/>
</dbReference>
<dbReference type="InterPro" id="IPR029058">
    <property type="entry name" value="AB_hydrolase_fold"/>
</dbReference>
<keyword evidence="1" id="KW-0732">Signal</keyword>
<sequence>MRLTITLLIMCLANMLSLAQTPVPYQLHGGKSYHVVAPPSAPKALVVFIPDFNQSTEHLLSDTDMEEFAYVHGVATVVIPCGPKLYADRHVVKQINQVIDSVKSKYEYPEEKIMIGGFGAGGTIALRYAEYCLAYSDDYPIQPKAVFAIDAPVDLTFKHNSLTRELSDQATANGMEPEMVLGIMHRELGGTPEEKTYKYEGLSPFNTFEEKGGNAKHLQSIPVRLYYDTDINWQLSKYHRSLFDMNVLPGSEMVKQLQLQGNHHAELIINTRIDKEHPLERKPGIRLLDEKEWTDWMLGIFKIPKHNDFSYHK</sequence>
<dbReference type="EMBL" id="QREG01000011">
    <property type="protein sequence ID" value="RED97970.1"/>
    <property type="molecule type" value="Genomic_DNA"/>
</dbReference>
<name>A0A3D9L4W7_MARFU</name>
<evidence type="ECO:0008006" key="4">
    <source>
        <dbReference type="Google" id="ProtNLM"/>
    </source>
</evidence>
<keyword evidence="3" id="KW-1185">Reference proteome</keyword>